<sequence>MNLATLVSSSAHRVPNEPAVISGTEVLSTYGEFSDRIARRATTLTQRWGVRHGDAVAIWASNCPEYLEFLIAIWWVGGIAVPLSNMLHPREVADLLVDSRSTLCLSSSDRAQQVVAEAGGLPVGVIDAPGENDTRGVEPSPLCDVSWNDPAWIFYTSGTTGKPKGALLSHGNLMSMTVAYLADVEPVDERSSLLHLGLMSHASGLFALPFLVRGAAQVIPESRGADPAEIWQLLRSHPRATFFVPPVLMRRVVAHDTASAEVAAQIGTLLVGAAPVLPADLVDAVGVFGEKVWNGYGQGETPCTISAVPQRLMAQAARTGNLDVLRSVGFARIATEVRVVDDRDTVLPDGEVGEIIVRGPTVMLGYLDRPEATADALRNGWLHTGDIGRFDSGQLTLLDRSKDMVISGGANIYSREVEEVLIEFSDVVDVAVVGAPDDEWGERVVAYVVAAPGRTLDLEALDRHCLDSMARYKRPKEYHVLDSLPRNGAGKILKNTLRSTLSTESPDSLNPTDAR</sequence>
<dbReference type="InterPro" id="IPR025110">
    <property type="entry name" value="AMP-bd_C"/>
</dbReference>
<comment type="similarity">
    <text evidence="1">Belongs to the ATP-dependent AMP-binding enzyme family.</text>
</comment>
<organism evidence="5">
    <name type="scientific">freshwater metagenome</name>
    <dbReference type="NCBI Taxonomy" id="449393"/>
    <lineage>
        <taxon>unclassified sequences</taxon>
        <taxon>metagenomes</taxon>
        <taxon>ecological metagenomes</taxon>
    </lineage>
</organism>
<dbReference type="SUPFAM" id="SSF56801">
    <property type="entry name" value="Acetyl-CoA synthetase-like"/>
    <property type="match status" value="1"/>
</dbReference>
<dbReference type="PANTHER" id="PTHR43767">
    <property type="entry name" value="LONG-CHAIN-FATTY-ACID--COA LIGASE"/>
    <property type="match status" value="1"/>
</dbReference>
<dbReference type="EMBL" id="CAFBNF010000201">
    <property type="protein sequence ID" value="CAB4954383.1"/>
    <property type="molecule type" value="Genomic_DNA"/>
</dbReference>
<evidence type="ECO:0000259" key="3">
    <source>
        <dbReference type="Pfam" id="PF00501"/>
    </source>
</evidence>
<dbReference type="Pfam" id="PF00501">
    <property type="entry name" value="AMP-binding"/>
    <property type="match status" value="1"/>
</dbReference>
<dbReference type="FunFam" id="3.30.300.30:FF:000008">
    <property type="entry name" value="2,3-dihydroxybenzoate-AMP ligase"/>
    <property type="match status" value="1"/>
</dbReference>
<proteinExistence type="inferred from homology"/>
<dbReference type="InterPro" id="IPR042099">
    <property type="entry name" value="ANL_N_sf"/>
</dbReference>
<gene>
    <name evidence="5" type="ORF">UFOPK3773_01594</name>
</gene>
<dbReference type="Pfam" id="PF13193">
    <property type="entry name" value="AMP-binding_C"/>
    <property type="match status" value="1"/>
</dbReference>
<dbReference type="InterPro" id="IPR000873">
    <property type="entry name" value="AMP-dep_synth/lig_dom"/>
</dbReference>
<dbReference type="InterPro" id="IPR020845">
    <property type="entry name" value="AMP-binding_CS"/>
</dbReference>
<accession>A0A6J7KHP4</accession>
<feature type="domain" description="AMP-binding enzyme C-terminal" evidence="4">
    <location>
        <begin position="416"/>
        <end position="491"/>
    </location>
</feature>
<dbReference type="GO" id="GO:0016877">
    <property type="term" value="F:ligase activity, forming carbon-sulfur bonds"/>
    <property type="evidence" value="ECO:0007669"/>
    <property type="project" value="UniProtKB-ARBA"/>
</dbReference>
<dbReference type="PANTHER" id="PTHR43767:SF10">
    <property type="entry name" value="SURFACTIN SYNTHASE SUBUNIT 1"/>
    <property type="match status" value="1"/>
</dbReference>
<protein>
    <submittedName>
        <fullName evidence="5">Unannotated protein</fullName>
    </submittedName>
</protein>
<reference evidence="5" key="1">
    <citation type="submission" date="2020-05" db="EMBL/GenBank/DDBJ databases">
        <authorList>
            <person name="Chiriac C."/>
            <person name="Salcher M."/>
            <person name="Ghai R."/>
            <person name="Kavagutti S V."/>
        </authorList>
    </citation>
    <scope>NUCLEOTIDE SEQUENCE</scope>
</reference>
<dbReference type="AlphaFoldDB" id="A0A6J7KHP4"/>
<dbReference type="Gene3D" id="3.30.300.30">
    <property type="match status" value="1"/>
</dbReference>
<evidence type="ECO:0000259" key="4">
    <source>
        <dbReference type="Pfam" id="PF13193"/>
    </source>
</evidence>
<name>A0A6J7KHP4_9ZZZZ</name>
<evidence type="ECO:0000256" key="1">
    <source>
        <dbReference type="ARBA" id="ARBA00006432"/>
    </source>
</evidence>
<evidence type="ECO:0000313" key="5">
    <source>
        <dbReference type="EMBL" id="CAB4954383.1"/>
    </source>
</evidence>
<dbReference type="PROSITE" id="PS00455">
    <property type="entry name" value="AMP_BINDING"/>
    <property type="match status" value="1"/>
</dbReference>
<dbReference type="InterPro" id="IPR050237">
    <property type="entry name" value="ATP-dep_AMP-bd_enzyme"/>
</dbReference>
<feature type="domain" description="AMP-dependent synthetase/ligase" evidence="3">
    <location>
        <begin position="10"/>
        <end position="367"/>
    </location>
</feature>
<evidence type="ECO:0000256" key="2">
    <source>
        <dbReference type="ARBA" id="ARBA00022598"/>
    </source>
</evidence>
<dbReference type="Gene3D" id="3.40.50.12780">
    <property type="entry name" value="N-terminal domain of ligase-like"/>
    <property type="match status" value="1"/>
</dbReference>
<dbReference type="InterPro" id="IPR045851">
    <property type="entry name" value="AMP-bd_C_sf"/>
</dbReference>
<keyword evidence="2" id="KW-0436">Ligase</keyword>